<dbReference type="InterPro" id="IPR025646">
    <property type="entry name" value="DUF4350"/>
</dbReference>
<reference evidence="4 5" key="1">
    <citation type="submission" date="2021-01" db="EMBL/GenBank/DDBJ databases">
        <title>Whole genome shotgun sequence of Actinoplanes palleronii NBRC 14916.</title>
        <authorList>
            <person name="Komaki H."/>
            <person name="Tamura T."/>
        </authorList>
    </citation>
    <scope>NUCLEOTIDE SEQUENCE [LARGE SCALE GENOMIC DNA]</scope>
    <source>
        <strain evidence="4 5">NBRC 14916</strain>
    </source>
</reference>
<feature type="compositionally biased region" description="Low complexity" evidence="1">
    <location>
        <begin position="239"/>
        <end position="270"/>
    </location>
</feature>
<evidence type="ECO:0000259" key="3">
    <source>
        <dbReference type="Pfam" id="PF14258"/>
    </source>
</evidence>
<accession>A0ABQ4B918</accession>
<keyword evidence="2" id="KW-1133">Transmembrane helix</keyword>
<keyword evidence="2" id="KW-0472">Membrane</keyword>
<dbReference type="RefSeq" id="WP_203825648.1">
    <property type="nucleotide sequence ID" value="NZ_BAAATY010000037.1"/>
</dbReference>
<dbReference type="EMBL" id="BOMS01000044">
    <property type="protein sequence ID" value="GIE67118.1"/>
    <property type="molecule type" value="Genomic_DNA"/>
</dbReference>
<sequence>MTARVKRRRLRVVVPFMVLIALVSTTLIVHATQQPDPADSDFLSPVSSAGIGSGVLAGRLGERGVTVDRQTGLTAALTELWRGGDPATLFVTTPDLADLDQLSRPGAVPPLTRVVMVAPSEESLVTSAWPLHVLGTRWTTGVAAPGCADPVASTAGPAAVNWRRYTPDTGASCYGDALLTVVAGGVAVTVVGSPDPFRNDRIAEHGNAALAVGLLAQTSRVVWLDLHQREVTPEPSPSPSSTRPEPESSSSAPDARPRPTGGAPQQTPGDPAAPPPAAQPDEPNPLTEAFPAAFWATLLLVALALLALAAAAARRLGTPVAEPLLSRVPANETMLGHARLYQRSRARGASLDLLRGAARRRLAAHLGLPVGTTLARIAEQSGLEEDDVREVLAGVHPDNDSELIEAALAVQQLERDITSPDEGVQQP</sequence>
<keyword evidence="5" id="KW-1185">Reference proteome</keyword>
<dbReference type="Pfam" id="PF14258">
    <property type="entry name" value="DUF4350"/>
    <property type="match status" value="1"/>
</dbReference>
<name>A0ABQ4B918_9ACTN</name>
<feature type="region of interest" description="Disordered" evidence="1">
    <location>
        <begin position="229"/>
        <end position="285"/>
    </location>
</feature>
<keyword evidence="2" id="KW-0812">Transmembrane</keyword>
<proteinExistence type="predicted"/>
<evidence type="ECO:0000256" key="1">
    <source>
        <dbReference type="SAM" id="MobiDB-lite"/>
    </source>
</evidence>
<feature type="domain" description="DUF4350" evidence="3">
    <location>
        <begin position="47"/>
        <end position="215"/>
    </location>
</feature>
<evidence type="ECO:0000313" key="4">
    <source>
        <dbReference type="EMBL" id="GIE67118.1"/>
    </source>
</evidence>
<gene>
    <name evidence="4" type="ORF">Apa02nite_032260</name>
</gene>
<protein>
    <recommendedName>
        <fullName evidence="3">DUF4350 domain-containing protein</fullName>
    </recommendedName>
</protein>
<comment type="caution">
    <text evidence="4">The sequence shown here is derived from an EMBL/GenBank/DDBJ whole genome shotgun (WGS) entry which is preliminary data.</text>
</comment>
<feature type="transmembrane region" description="Helical" evidence="2">
    <location>
        <begin position="292"/>
        <end position="313"/>
    </location>
</feature>
<evidence type="ECO:0000256" key="2">
    <source>
        <dbReference type="SAM" id="Phobius"/>
    </source>
</evidence>
<evidence type="ECO:0000313" key="5">
    <source>
        <dbReference type="Proteomes" id="UP000624709"/>
    </source>
</evidence>
<dbReference type="Proteomes" id="UP000624709">
    <property type="component" value="Unassembled WGS sequence"/>
</dbReference>
<organism evidence="4 5">
    <name type="scientific">Actinoplanes palleronii</name>
    <dbReference type="NCBI Taxonomy" id="113570"/>
    <lineage>
        <taxon>Bacteria</taxon>
        <taxon>Bacillati</taxon>
        <taxon>Actinomycetota</taxon>
        <taxon>Actinomycetes</taxon>
        <taxon>Micromonosporales</taxon>
        <taxon>Micromonosporaceae</taxon>
        <taxon>Actinoplanes</taxon>
    </lineage>
</organism>